<dbReference type="AlphaFoldDB" id="A0A8T1VYN4"/>
<organism evidence="1 2">
    <name type="scientific">Phytophthora pseudosyringae</name>
    <dbReference type="NCBI Taxonomy" id="221518"/>
    <lineage>
        <taxon>Eukaryota</taxon>
        <taxon>Sar</taxon>
        <taxon>Stramenopiles</taxon>
        <taxon>Oomycota</taxon>
        <taxon>Peronosporomycetes</taxon>
        <taxon>Peronosporales</taxon>
        <taxon>Peronosporaceae</taxon>
        <taxon>Phytophthora</taxon>
    </lineage>
</organism>
<sequence length="200" mass="21620">MSAESPGVVLSVELPAFREACPEVAFQDGVAFQGEPQVVRVVANLALPELLEAAFPAYSRLGVPFQVARVVANLALPELLEAACQVAFPADSRLEVPFQVVRVVANLALPEFLEAAFPTESRLEVPFPAGPFRAVTLSAAFLVVGHVPLLGVDQEAFLPLQEHRGNLEGGLEADRLEFIGNTTFEHGGKATWQRSRQQQH</sequence>
<evidence type="ECO:0000313" key="1">
    <source>
        <dbReference type="EMBL" id="KAG7385033.1"/>
    </source>
</evidence>
<reference evidence="1" key="1">
    <citation type="submission" date="2021-02" db="EMBL/GenBank/DDBJ databases">
        <authorList>
            <person name="Palmer J.M."/>
        </authorList>
    </citation>
    <scope>NUCLEOTIDE SEQUENCE</scope>
    <source>
        <strain evidence="1">SCRP734</strain>
    </source>
</reference>
<comment type="caution">
    <text evidence="1">The sequence shown here is derived from an EMBL/GenBank/DDBJ whole genome shotgun (WGS) entry which is preliminary data.</text>
</comment>
<dbReference type="Proteomes" id="UP000694044">
    <property type="component" value="Unassembled WGS sequence"/>
</dbReference>
<protein>
    <submittedName>
        <fullName evidence="1">Uncharacterized protein</fullName>
    </submittedName>
</protein>
<keyword evidence="2" id="KW-1185">Reference proteome</keyword>
<dbReference type="EMBL" id="JAGDFM010000131">
    <property type="protein sequence ID" value="KAG7385033.1"/>
    <property type="molecule type" value="Genomic_DNA"/>
</dbReference>
<name>A0A8T1VYN4_9STRA</name>
<proteinExistence type="predicted"/>
<gene>
    <name evidence="1" type="ORF">PHYPSEUDO_001969</name>
</gene>
<evidence type="ECO:0000313" key="2">
    <source>
        <dbReference type="Proteomes" id="UP000694044"/>
    </source>
</evidence>
<accession>A0A8T1VYN4</accession>